<dbReference type="CDD" id="cd01169">
    <property type="entry name" value="HMPP_kinase"/>
    <property type="match status" value="1"/>
</dbReference>
<evidence type="ECO:0000256" key="9">
    <source>
        <dbReference type="ARBA" id="ARBA00037917"/>
    </source>
</evidence>
<keyword evidence="8" id="KW-0784">Thiamine biosynthesis</keyword>
<dbReference type="Gene3D" id="3.40.1190.20">
    <property type="match status" value="1"/>
</dbReference>
<name>A0ABY5SNG1_9BACL</name>
<dbReference type="EC" id="2.7.1.49" evidence="5"/>
<reference evidence="14" key="1">
    <citation type="submission" date="2022-01" db="EMBL/GenBank/DDBJ databases">
        <title>Paenibacillus spongiae sp. nov., isolated from marine sponge.</title>
        <authorList>
            <person name="Li Z."/>
            <person name="Zhang M."/>
        </authorList>
    </citation>
    <scope>NUCLEOTIDE SEQUENCE</scope>
    <source>
        <strain evidence="14">PHS-Z3</strain>
    </source>
</reference>
<dbReference type="EMBL" id="CP091430">
    <property type="protein sequence ID" value="UVI33748.1"/>
    <property type="molecule type" value="Genomic_DNA"/>
</dbReference>
<keyword evidence="14" id="KW-0808">Transferase</keyword>
<feature type="domain" description="Pyridoxamine kinase/Phosphomethylpyrimidine kinase" evidence="13">
    <location>
        <begin position="26"/>
        <end position="285"/>
    </location>
</feature>
<organism evidence="14 15">
    <name type="scientific">Paenibacillus spongiae</name>
    <dbReference type="NCBI Taxonomy" id="2909671"/>
    <lineage>
        <taxon>Bacteria</taxon>
        <taxon>Bacillati</taxon>
        <taxon>Bacillota</taxon>
        <taxon>Bacilli</taxon>
        <taxon>Bacillales</taxon>
        <taxon>Paenibacillaceae</taxon>
        <taxon>Paenibacillus</taxon>
    </lineage>
</organism>
<proteinExistence type="inferred from homology"/>
<comment type="pathway">
    <text evidence="3">Cofactor biosynthesis; thiamine diphosphate biosynthesis; 4-amino-2-methyl-5-diphosphomethylpyrimidine from 5-amino-1-(5-phospho-D-ribosyl)imidazole: step 3/3.</text>
</comment>
<comment type="similarity">
    <text evidence="4">Belongs to the ThiD family.</text>
</comment>
<evidence type="ECO:0000256" key="2">
    <source>
        <dbReference type="ARBA" id="ARBA00000565"/>
    </source>
</evidence>
<protein>
    <recommendedName>
        <fullName evidence="7">Hydroxymethylpyrimidine/phosphomethylpyrimidine kinase</fullName>
        <ecNumber evidence="5">2.7.1.49</ecNumber>
        <ecNumber evidence="6">2.7.4.7</ecNumber>
    </recommendedName>
    <alternativeName>
        <fullName evidence="10">Hydroxymethylpyrimidine kinase</fullName>
    </alternativeName>
    <alternativeName>
        <fullName evidence="11">Hydroxymethylpyrimidine phosphate kinase</fullName>
    </alternativeName>
</protein>
<evidence type="ECO:0000313" key="15">
    <source>
        <dbReference type="Proteomes" id="UP001057877"/>
    </source>
</evidence>
<dbReference type="GO" id="GO:0008902">
    <property type="term" value="F:hydroxymethylpyrimidine kinase activity"/>
    <property type="evidence" value="ECO:0007669"/>
    <property type="project" value="UniProtKB-EC"/>
</dbReference>
<evidence type="ECO:0000256" key="7">
    <source>
        <dbReference type="ARBA" id="ARBA00019161"/>
    </source>
</evidence>
<evidence type="ECO:0000259" key="13">
    <source>
        <dbReference type="Pfam" id="PF08543"/>
    </source>
</evidence>
<dbReference type="Pfam" id="PF08543">
    <property type="entry name" value="Phos_pyr_kin"/>
    <property type="match status" value="1"/>
</dbReference>
<evidence type="ECO:0000256" key="6">
    <source>
        <dbReference type="ARBA" id="ARBA00012963"/>
    </source>
</evidence>
<dbReference type="InterPro" id="IPR004399">
    <property type="entry name" value="HMP/HMP-P_kinase_dom"/>
</dbReference>
<keyword evidence="14" id="KW-0418">Kinase</keyword>
<dbReference type="PANTHER" id="PTHR20858:SF17">
    <property type="entry name" value="HYDROXYMETHYLPYRIMIDINE_PHOSPHOMETHYLPYRIMIDINE KINASE THI20-RELATED"/>
    <property type="match status" value="1"/>
</dbReference>
<sequence>MEDQVHQRLSPDPDPHPRVLTIAGSDSGGGAGIQADLKTCQELGVFGMTALTAVTAQNSLGVHAIYPLPVETVEAQLIAVLDDMGASAVKTGMLLDSAIVRIVAKTLEERHIRRLVIDPVLYAKDGSALFRREATDSLKAELLPIAEIVTPNIPEACELLEIQPDTIRTIADMVEAARSLLDFGPRYVLLKGGHLTGGTNGSSESDEAVDVLVGAPASGLHEPILLRSPRIATRHTHGTGCTLAAAIAALLAQGRDVPSAAREAKRFVTAAIQASVPHGRGIGSLWHAAHRHISEPLAVEE</sequence>
<dbReference type="Proteomes" id="UP001057877">
    <property type="component" value="Chromosome"/>
</dbReference>
<feature type="compositionally biased region" description="Basic and acidic residues" evidence="12">
    <location>
        <begin position="1"/>
        <end position="17"/>
    </location>
</feature>
<evidence type="ECO:0000256" key="1">
    <source>
        <dbReference type="ARBA" id="ARBA00000151"/>
    </source>
</evidence>
<evidence type="ECO:0000313" key="14">
    <source>
        <dbReference type="EMBL" id="UVI33748.1"/>
    </source>
</evidence>
<dbReference type="GO" id="GO:0008972">
    <property type="term" value="F:phosphomethylpyrimidine kinase activity"/>
    <property type="evidence" value="ECO:0007669"/>
    <property type="project" value="UniProtKB-EC"/>
</dbReference>
<evidence type="ECO:0000256" key="8">
    <source>
        <dbReference type="ARBA" id="ARBA00022977"/>
    </source>
</evidence>
<keyword evidence="15" id="KW-1185">Reference proteome</keyword>
<dbReference type="InterPro" id="IPR029056">
    <property type="entry name" value="Ribokinase-like"/>
</dbReference>
<evidence type="ECO:0000256" key="3">
    <source>
        <dbReference type="ARBA" id="ARBA00004769"/>
    </source>
</evidence>
<comment type="pathway">
    <text evidence="9">Cofactor biosynthesis; thiamine diphosphate biosynthesis; 4-amino-2-methyl-5-diphosphomethylpyrimidine from 5-amino-1-(5-phospho-D-ribosyl)imidazole: step 2/3.</text>
</comment>
<feature type="region of interest" description="Disordered" evidence="12">
    <location>
        <begin position="1"/>
        <end position="27"/>
    </location>
</feature>
<evidence type="ECO:0000256" key="12">
    <source>
        <dbReference type="SAM" id="MobiDB-lite"/>
    </source>
</evidence>
<evidence type="ECO:0000256" key="5">
    <source>
        <dbReference type="ARBA" id="ARBA00012135"/>
    </source>
</evidence>
<dbReference type="RefSeq" id="WP_258389801.1">
    <property type="nucleotide sequence ID" value="NZ_CP091430.1"/>
</dbReference>
<gene>
    <name evidence="14" type="primary">thiD</name>
    <name evidence="14" type="ORF">L1F29_24900</name>
</gene>
<dbReference type="PANTHER" id="PTHR20858">
    <property type="entry name" value="PHOSPHOMETHYLPYRIMIDINE KINASE"/>
    <property type="match status" value="1"/>
</dbReference>
<comment type="catalytic activity">
    <reaction evidence="2">
        <text>4-amino-2-methyl-5-(phosphooxymethyl)pyrimidine + ATP = 4-amino-2-methyl-5-(diphosphooxymethyl)pyrimidine + ADP</text>
        <dbReference type="Rhea" id="RHEA:19893"/>
        <dbReference type="ChEBI" id="CHEBI:30616"/>
        <dbReference type="ChEBI" id="CHEBI:57841"/>
        <dbReference type="ChEBI" id="CHEBI:58354"/>
        <dbReference type="ChEBI" id="CHEBI:456216"/>
        <dbReference type="EC" id="2.7.4.7"/>
    </reaction>
</comment>
<accession>A0ABY5SNG1</accession>
<comment type="catalytic activity">
    <reaction evidence="1">
        <text>4-amino-5-hydroxymethyl-2-methylpyrimidine + ATP = 4-amino-2-methyl-5-(phosphooxymethyl)pyrimidine + ADP + H(+)</text>
        <dbReference type="Rhea" id="RHEA:23096"/>
        <dbReference type="ChEBI" id="CHEBI:15378"/>
        <dbReference type="ChEBI" id="CHEBI:16892"/>
        <dbReference type="ChEBI" id="CHEBI:30616"/>
        <dbReference type="ChEBI" id="CHEBI:58354"/>
        <dbReference type="ChEBI" id="CHEBI:456216"/>
        <dbReference type="EC" id="2.7.1.49"/>
    </reaction>
</comment>
<evidence type="ECO:0000256" key="10">
    <source>
        <dbReference type="ARBA" id="ARBA00042102"/>
    </source>
</evidence>
<dbReference type="EC" id="2.7.4.7" evidence="6"/>
<dbReference type="NCBIfam" id="TIGR00097">
    <property type="entry name" value="HMP-P_kinase"/>
    <property type="match status" value="1"/>
</dbReference>
<dbReference type="InterPro" id="IPR013749">
    <property type="entry name" value="PM/HMP-P_kinase-1"/>
</dbReference>
<evidence type="ECO:0000256" key="11">
    <source>
        <dbReference type="ARBA" id="ARBA00043176"/>
    </source>
</evidence>
<evidence type="ECO:0000256" key="4">
    <source>
        <dbReference type="ARBA" id="ARBA00009879"/>
    </source>
</evidence>
<dbReference type="SUPFAM" id="SSF53613">
    <property type="entry name" value="Ribokinase-like"/>
    <property type="match status" value="1"/>
</dbReference>